<dbReference type="InterPro" id="IPR010499">
    <property type="entry name" value="AraC_E-bd"/>
</dbReference>
<keyword evidence="3" id="KW-1185">Reference proteome</keyword>
<evidence type="ECO:0000313" key="2">
    <source>
        <dbReference type="EMBL" id="RIW32271.1"/>
    </source>
</evidence>
<organism evidence="2 3">
    <name type="scientific">Bacillus salacetis</name>
    <dbReference type="NCBI Taxonomy" id="2315464"/>
    <lineage>
        <taxon>Bacteria</taxon>
        <taxon>Bacillati</taxon>
        <taxon>Bacillota</taxon>
        <taxon>Bacilli</taxon>
        <taxon>Bacillales</taxon>
        <taxon>Bacillaceae</taxon>
        <taxon>Bacillus</taxon>
    </lineage>
</organism>
<comment type="caution">
    <text evidence="2">The sequence shown here is derived from an EMBL/GenBank/DDBJ whole genome shotgun (WGS) entry which is preliminary data.</text>
</comment>
<feature type="domain" description="AraC effector-binding" evidence="1">
    <location>
        <begin position="29"/>
        <end position="180"/>
    </location>
</feature>
<evidence type="ECO:0000259" key="1">
    <source>
        <dbReference type="SMART" id="SM00871"/>
    </source>
</evidence>
<gene>
    <name evidence="2" type="ORF">D3H55_13425</name>
</gene>
<reference evidence="2 3" key="1">
    <citation type="submission" date="2018-09" db="EMBL/GenBank/DDBJ databases">
        <title>Bacillus saliacetes sp. nov., isolated from Thai shrimp paste (Ka-pi).</title>
        <authorList>
            <person name="Daroonpunt R."/>
            <person name="Tanasupawat S."/>
            <person name="Yiamsombut S."/>
        </authorList>
    </citation>
    <scope>NUCLEOTIDE SEQUENCE [LARGE SCALE GENOMIC DNA]</scope>
    <source>
        <strain evidence="2 3">SKP7-4</strain>
    </source>
</reference>
<dbReference type="EMBL" id="QXIR01000018">
    <property type="protein sequence ID" value="RIW32271.1"/>
    <property type="molecule type" value="Genomic_DNA"/>
</dbReference>
<dbReference type="Pfam" id="PF06445">
    <property type="entry name" value="GyrI-like"/>
    <property type="match status" value="1"/>
</dbReference>
<dbReference type="InterPro" id="IPR029442">
    <property type="entry name" value="GyrI-like"/>
</dbReference>
<dbReference type="Proteomes" id="UP000265801">
    <property type="component" value="Unassembled WGS sequence"/>
</dbReference>
<dbReference type="SMART" id="SM00871">
    <property type="entry name" value="AraC_E_bind"/>
    <property type="match status" value="1"/>
</dbReference>
<evidence type="ECO:0000313" key="3">
    <source>
        <dbReference type="Proteomes" id="UP000265801"/>
    </source>
</evidence>
<dbReference type="OrthoDB" id="2364201at2"/>
<accession>A0A3A1R188</accession>
<sequence length="181" mass="20569">MLARNFFDVSSITGSQKIYLLIIGGEEKVKPRIVEKEGFKALGFKWQGTFDEASQGGIQKLFPELQAVTEGIENKVNPGIVIGVSYHNLTGGLTYYLCSEVSEIEEIRYGLEIVEVPAYTYAVLEHEGPDVMASYQRLYSWIEENGFSLNQQILEHLEEYPSDYQPYSDELKLIIHIPVLR</sequence>
<dbReference type="SUPFAM" id="SSF55136">
    <property type="entry name" value="Probable bacterial effector-binding domain"/>
    <property type="match status" value="1"/>
</dbReference>
<dbReference type="InterPro" id="IPR011256">
    <property type="entry name" value="Reg_factor_effector_dom_sf"/>
</dbReference>
<protein>
    <submittedName>
        <fullName evidence="2">AraC family transcriptional regulator</fullName>
    </submittedName>
</protein>
<dbReference type="AlphaFoldDB" id="A0A3A1R188"/>
<proteinExistence type="predicted"/>
<dbReference type="Gene3D" id="3.20.80.10">
    <property type="entry name" value="Regulatory factor, effector binding domain"/>
    <property type="match status" value="1"/>
</dbReference>
<name>A0A3A1R188_9BACI</name>